<dbReference type="InterPro" id="IPR027417">
    <property type="entry name" value="P-loop_NTPase"/>
</dbReference>
<dbReference type="InterPro" id="IPR022893">
    <property type="entry name" value="Shikimate_DH_fam"/>
</dbReference>
<comment type="similarity">
    <text evidence="3">Belongs to the shikimate kinase family.</text>
</comment>
<dbReference type="CDD" id="cd00464">
    <property type="entry name" value="SK"/>
    <property type="match status" value="1"/>
</dbReference>
<evidence type="ECO:0000259" key="4">
    <source>
        <dbReference type="Pfam" id="PF08501"/>
    </source>
</evidence>
<feature type="binding site" evidence="3">
    <location>
        <begin position="263"/>
        <end position="268"/>
    </location>
    <ligand>
        <name>ATP</name>
        <dbReference type="ChEBI" id="CHEBI:30616"/>
    </ligand>
</feature>
<dbReference type="InterPro" id="IPR031322">
    <property type="entry name" value="Shikimate/glucono_kinase"/>
</dbReference>
<dbReference type="CDD" id="cd01065">
    <property type="entry name" value="NAD_bind_Shikimate_DH"/>
    <property type="match status" value="1"/>
</dbReference>
<comment type="pathway">
    <text evidence="1">Metabolic intermediate biosynthesis; chorismate biosynthesis; chorismate from D-erythrose 4-phosphate and phosphoenolpyruvate: step 4/7.</text>
</comment>
<dbReference type="GO" id="GO:0000287">
    <property type="term" value="F:magnesium ion binding"/>
    <property type="evidence" value="ECO:0007669"/>
    <property type="project" value="UniProtKB-UniRule"/>
</dbReference>
<dbReference type="Pfam" id="PF01202">
    <property type="entry name" value="SKI"/>
    <property type="match status" value="1"/>
</dbReference>
<dbReference type="KEGG" id="pfaa:MM59RIKEN_17770"/>
<comment type="function">
    <text evidence="3">Catalyzes the specific phosphorylation of the 3-hydroxyl group of shikimic acid using ATP as a cosubstrate.</text>
</comment>
<dbReference type="InterPro" id="IPR036291">
    <property type="entry name" value="NAD(P)-bd_dom_sf"/>
</dbReference>
<dbReference type="PANTHER" id="PTHR21089:SF1">
    <property type="entry name" value="BIFUNCTIONAL 3-DEHYDROQUINATE DEHYDRATASE_SHIKIMATE DEHYDROGENASE, CHLOROPLASTIC"/>
    <property type="match status" value="1"/>
</dbReference>
<feature type="binding site" evidence="3">
    <location>
        <position position="285"/>
    </location>
    <ligand>
        <name>substrate</name>
    </ligand>
</feature>
<dbReference type="GO" id="GO:0009423">
    <property type="term" value="P:chorismate biosynthetic process"/>
    <property type="evidence" value="ECO:0007669"/>
    <property type="project" value="UniProtKB-UniRule"/>
</dbReference>
<dbReference type="EMBL" id="AP023420">
    <property type="protein sequence ID" value="BCK84458.1"/>
    <property type="molecule type" value="Genomic_DNA"/>
</dbReference>
<feature type="binding site" evidence="3">
    <location>
        <position position="267"/>
    </location>
    <ligand>
        <name>Mg(2+)</name>
        <dbReference type="ChEBI" id="CHEBI:18420"/>
    </ligand>
</feature>
<dbReference type="InterPro" id="IPR046346">
    <property type="entry name" value="Aminoacid_DH-like_N_sf"/>
</dbReference>
<organism evidence="5 6">
    <name type="scientific">Pusillibacter faecalis</name>
    <dbReference type="NCBI Taxonomy" id="2714358"/>
    <lineage>
        <taxon>Bacteria</taxon>
        <taxon>Bacillati</taxon>
        <taxon>Bacillota</taxon>
        <taxon>Clostridia</taxon>
        <taxon>Eubacteriales</taxon>
        <taxon>Oscillospiraceae</taxon>
        <taxon>Pusillibacter</taxon>
    </lineage>
</organism>
<gene>
    <name evidence="3" type="primary">aroK</name>
    <name evidence="5" type="ORF">MM59RIKEN_17770</name>
</gene>
<keyword evidence="3" id="KW-0418">Kinase</keyword>
<dbReference type="PANTHER" id="PTHR21089">
    <property type="entry name" value="SHIKIMATE DEHYDROGENASE"/>
    <property type="match status" value="1"/>
</dbReference>
<keyword evidence="3" id="KW-0479">Metal-binding</keyword>
<dbReference type="RefSeq" id="WP_213543147.1">
    <property type="nucleotide sequence ID" value="NZ_AP023420.1"/>
</dbReference>
<sequence>MAERIYGLLGRRLGHSWSVPIHTALGCGGYRLIELEPESLAPFLRREDIGALNVTIPYKRDVIPLCDVVDEAAASIGSVNTIVRRPDGRLYGYNTDIDGFLYMARRAGTRFAGKKAVILGSGGASLTAQAALRQEGAQEIAVISRSGPDNYETLSRHADADLVINTTPVGMYPGNGAAPADLTAFPRCSGVLDVIYNPRRTALLLQAQALGIPCSDGLPMLVAQAVKAEEHFFDRPIPLSEHERILSQLRRETTNLVLIGMPGCGKTAVGMALAELTGRKAIDIDAQVESRAGCSIPELFARGGEAAFRALEREATAEAGKLSGSIILTGGGVVKDARNDASLRQNGRVYHLVRDLSLLATNGRPLSQGADLAAMWREREPLYARCRDAVADNSGTIAETAAWIWRDFCEHSGD</sequence>
<dbReference type="GO" id="GO:0005524">
    <property type="term" value="F:ATP binding"/>
    <property type="evidence" value="ECO:0007669"/>
    <property type="project" value="UniProtKB-UniRule"/>
</dbReference>
<keyword evidence="3" id="KW-0547">Nucleotide-binding</keyword>
<dbReference type="GO" id="GO:0004765">
    <property type="term" value="F:shikimate kinase activity"/>
    <property type="evidence" value="ECO:0007669"/>
    <property type="project" value="UniProtKB-UniRule"/>
</dbReference>
<dbReference type="PRINTS" id="PR01100">
    <property type="entry name" value="SHIKIMTKNASE"/>
</dbReference>
<comment type="catalytic activity">
    <reaction evidence="3">
        <text>shikimate + ATP = 3-phosphoshikimate + ADP + H(+)</text>
        <dbReference type="Rhea" id="RHEA:13121"/>
        <dbReference type="ChEBI" id="CHEBI:15378"/>
        <dbReference type="ChEBI" id="CHEBI:30616"/>
        <dbReference type="ChEBI" id="CHEBI:36208"/>
        <dbReference type="ChEBI" id="CHEBI:145989"/>
        <dbReference type="ChEBI" id="CHEBI:456216"/>
        <dbReference type="EC" id="2.7.1.71"/>
    </reaction>
</comment>
<comment type="cofactor">
    <cofactor evidence="3">
        <name>Mg(2+)</name>
        <dbReference type="ChEBI" id="CHEBI:18420"/>
    </cofactor>
    <text evidence="3">Binds 1 Mg(2+) ion per subunit.</text>
</comment>
<dbReference type="UniPathway" id="UPA00053">
    <property type="reaction ID" value="UER00088"/>
</dbReference>
<dbReference type="SUPFAM" id="SSF52540">
    <property type="entry name" value="P-loop containing nucleoside triphosphate hydrolases"/>
    <property type="match status" value="1"/>
</dbReference>
<dbReference type="Gene3D" id="3.40.50.300">
    <property type="entry name" value="P-loop containing nucleotide triphosphate hydrolases"/>
    <property type="match status" value="1"/>
</dbReference>
<evidence type="ECO:0000256" key="3">
    <source>
        <dbReference type="HAMAP-Rule" id="MF_00109"/>
    </source>
</evidence>
<evidence type="ECO:0000256" key="1">
    <source>
        <dbReference type="ARBA" id="ARBA00004871"/>
    </source>
</evidence>
<proteinExistence type="inferred from homology"/>
<evidence type="ECO:0000256" key="2">
    <source>
        <dbReference type="ARBA" id="ARBA00023141"/>
    </source>
</evidence>
<keyword evidence="6" id="KW-1185">Reference proteome</keyword>
<dbReference type="InterPro" id="IPR000623">
    <property type="entry name" value="Shikimate_kinase/TSH1"/>
</dbReference>
<dbReference type="Pfam" id="PF08501">
    <property type="entry name" value="Shikimate_dh_N"/>
    <property type="match status" value="1"/>
</dbReference>
<dbReference type="GO" id="GO:0005829">
    <property type="term" value="C:cytosol"/>
    <property type="evidence" value="ECO:0007669"/>
    <property type="project" value="TreeGrafter"/>
</dbReference>
<dbReference type="GO" id="GO:0019632">
    <property type="term" value="P:shikimate metabolic process"/>
    <property type="evidence" value="ECO:0007669"/>
    <property type="project" value="TreeGrafter"/>
</dbReference>
<comment type="pathway">
    <text evidence="3">Metabolic intermediate biosynthesis; chorismate biosynthesis; chorismate from D-erythrose 4-phosphate and phosphoenolpyruvate: step 5/7.</text>
</comment>
<dbReference type="HAMAP" id="MF_00109">
    <property type="entry name" value="Shikimate_kinase"/>
    <property type="match status" value="1"/>
</dbReference>
<comment type="caution">
    <text evidence="3">Lacks conserved residue(s) required for the propagation of feature annotation.</text>
</comment>
<keyword evidence="3" id="KW-0460">Magnesium</keyword>
<reference evidence="5" key="1">
    <citation type="submission" date="2020-09" db="EMBL/GenBank/DDBJ databases">
        <title>New species isolated from human feces.</title>
        <authorList>
            <person name="Kitahara M."/>
            <person name="Shigeno Y."/>
            <person name="Shime M."/>
            <person name="Matsumoto Y."/>
            <person name="Nakamura S."/>
            <person name="Motooka D."/>
            <person name="Fukuoka S."/>
            <person name="Nishikawa H."/>
            <person name="Benno Y."/>
        </authorList>
    </citation>
    <scope>NUCLEOTIDE SEQUENCE</scope>
    <source>
        <strain evidence="5">MM59</strain>
    </source>
</reference>
<keyword evidence="3" id="KW-0067">ATP-binding</keyword>
<dbReference type="EC" id="2.7.1.71" evidence="3"/>
<comment type="subcellular location">
    <subcellularLocation>
        <location evidence="3">Cytoplasm</location>
    </subcellularLocation>
</comment>
<feature type="domain" description="Shikimate dehydrogenase substrate binding N-terminal" evidence="4">
    <location>
        <begin position="8"/>
        <end position="82"/>
    </location>
</feature>
<dbReference type="Gene3D" id="3.40.50.10860">
    <property type="entry name" value="Leucine Dehydrogenase, chain A, domain 1"/>
    <property type="match status" value="1"/>
</dbReference>
<dbReference type="SUPFAM" id="SSF53223">
    <property type="entry name" value="Aminoacid dehydrogenase-like, N-terminal domain"/>
    <property type="match status" value="1"/>
</dbReference>
<dbReference type="GO" id="GO:0050661">
    <property type="term" value="F:NADP binding"/>
    <property type="evidence" value="ECO:0007669"/>
    <property type="project" value="TreeGrafter"/>
</dbReference>
<dbReference type="Gene3D" id="3.40.50.720">
    <property type="entry name" value="NAD(P)-binding Rossmann-like Domain"/>
    <property type="match status" value="1"/>
</dbReference>
<dbReference type="Proteomes" id="UP000679848">
    <property type="component" value="Chromosome"/>
</dbReference>
<dbReference type="PROSITE" id="PS51257">
    <property type="entry name" value="PROKAR_LIPOPROTEIN"/>
    <property type="match status" value="1"/>
</dbReference>
<dbReference type="AlphaFoldDB" id="A0A810Q864"/>
<keyword evidence="3" id="KW-0028">Amino-acid biosynthesis</keyword>
<evidence type="ECO:0000313" key="5">
    <source>
        <dbReference type="EMBL" id="BCK84458.1"/>
    </source>
</evidence>
<protein>
    <recommendedName>
        <fullName evidence="3">Shikimate kinase</fullName>
        <shortName evidence="3">SK</shortName>
        <ecNumber evidence="3">2.7.1.71</ecNumber>
    </recommendedName>
</protein>
<dbReference type="InterPro" id="IPR013708">
    <property type="entry name" value="Shikimate_DH-bd_N"/>
</dbReference>
<dbReference type="GO" id="GO:0009073">
    <property type="term" value="P:aromatic amino acid family biosynthetic process"/>
    <property type="evidence" value="ECO:0007669"/>
    <property type="project" value="UniProtKB-KW"/>
</dbReference>
<dbReference type="SUPFAM" id="SSF51735">
    <property type="entry name" value="NAD(P)-binding Rossmann-fold domains"/>
    <property type="match status" value="1"/>
</dbReference>
<feature type="binding site" evidence="3">
    <location>
        <position position="379"/>
    </location>
    <ligand>
        <name>substrate</name>
    </ligand>
</feature>
<dbReference type="GO" id="GO:0008652">
    <property type="term" value="P:amino acid biosynthetic process"/>
    <property type="evidence" value="ECO:0007669"/>
    <property type="project" value="UniProtKB-KW"/>
</dbReference>
<evidence type="ECO:0000313" key="6">
    <source>
        <dbReference type="Proteomes" id="UP000679848"/>
    </source>
</evidence>
<dbReference type="GO" id="GO:0004764">
    <property type="term" value="F:shikimate 3-dehydrogenase (NADP+) activity"/>
    <property type="evidence" value="ECO:0007669"/>
    <property type="project" value="InterPro"/>
</dbReference>
<feature type="binding site" evidence="3">
    <location>
        <position position="331"/>
    </location>
    <ligand>
        <name>substrate</name>
    </ligand>
</feature>
<keyword evidence="3" id="KW-0963">Cytoplasm</keyword>
<comment type="subunit">
    <text evidence="3">Monomer.</text>
</comment>
<name>A0A810Q864_9FIRM</name>
<accession>A0A810Q864</accession>
<keyword evidence="2 3" id="KW-0057">Aromatic amino acid biosynthesis</keyword>
<feature type="binding site" evidence="3">
    <location>
        <position position="309"/>
    </location>
    <ligand>
        <name>substrate</name>
    </ligand>
</feature>
<keyword evidence="3" id="KW-0808">Transferase</keyword>
<feature type="binding site" evidence="3">
    <location>
        <position position="364"/>
    </location>
    <ligand>
        <name>ATP</name>
        <dbReference type="ChEBI" id="CHEBI:30616"/>
    </ligand>
</feature>